<evidence type="ECO:0000313" key="4">
    <source>
        <dbReference type="Proteomes" id="UP000236416"/>
    </source>
</evidence>
<dbReference type="EMBL" id="PPTF01000019">
    <property type="protein sequence ID" value="POA99543.1"/>
    <property type="molecule type" value="Genomic_DNA"/>
</dbReference>
<proteinExistence type="predicted"/>
<evidence type="ECO:0000259" key="2">
    <source>
        <dbReference type="Pfam" id="PF12773"/>
    </source>
</evidence>
<sequence>MGHFGKWFGRRHGHHESTHHDRQASAGSPPSLALQGCPSCRQGNAAHARFCQHCGISLQPPPCGQCGQEAGPGARFCAQCGAGLG</sequence>
<comment type="caution">
    <text evidence="3">The sequence shown here is derived from an EMBL/GenBank/DDBJ whole genome shotgun (WGS) entry which is preliminary data.</text>
</comment>
<gene>
    <name evidence="3" type="ORF">C2134_05490</name>
</gene>
<reference evidence="3 4" key="1">
    <citation type="submission" date="2018-01" db="EMBL/GenBank/DDBJ databases">
        <title>Genomic Sequence of Chromobacterium MWU13-2610 from wild cranberry bogs within the Cape Cod National Seashore.</title>
        <authorList>
            <person name="O'Hara-Hanley K."/>
            <person name="Soby S."/>
            <person name="Harrison A."/>
        </authorList>
    </citation>
    <scope>NUCLEOTIDE SEQUENCE [LARGE SCALE GENOMIC DNA]</scope>
    <source>
        <strain evidence="3 4">MWU13-2610</strain>
    </source>
</reference>
<evidence type="ECO:0000256" key="1">
    <source>
        <dbReference type="SAM" id="MobiDB-lite"/>
    </source>
</evidence>
<feature type="domain" description="DZANK-type" evidence="2">
    <location>
        <begin position="37"/>
        <end position="81"/>
    </location>
</feature>
<protein>
    <submittedName>
        <fullName evidence="3">Adenylate cyclase</fullName>
    </submittedName>
</protein>
<dbReference type="InterPro" id="IPR025874">
    <property type="entry name" value="DZR"/>
</dbReference>
<evidence type="ECO:0000313" key="3">
    <source>
        <dbReference type="EMBL" id="POA99543.1"/>
    </source>
</evidence>
<accession>A0A2K4MR40</accession>
<dbReference type="Pfam" id="PF12773">
    <property type="entry name" value="DZR"/>
    <property type="match status" value="1"/>
</dbReference>
<dbReference type="Proteomes" id="UP000236416">
    <property type="component" value="Unassembled WGS sequence"/>
</dbReference>
<dbReference type="RefSeq" id="WP_103318190.1">
    <property type="nucleotide sequence ID" value="NZ_PPTF01000019.1"/>
</dbReference>
<dbReference type="AlphaFoldDB" id="A0A2K4MR40"/>
<keyword evidence="4" id="KW-1185">Reference proteome</keyword>
<name>A0A2K4MR40_9NEIS</name>
<feature type="region of interest" description="Disordered" evidence="1">
    <location>
        <begin position="1"/>
        <end position="32"/>
    </location>
</feature>
<organism evidence="3 4">
    <name type="scientific">Chromobacterium sinusclupearum</name>
    <dbReference type="NCBI Taxonomy" id="2077146"/>
    <lineage>
        <taxon>Bacteria</taxon>
        <taxon>Pseudomonadati</taxon>
        <taxon>Pseudomonadota</taxon>
        <taxon>Betaproteobacteria</taxon>
        <taxon>Neisseriales</taxon>
        <taxon>Chromobacteriaceae</taxon>
        <taxon>Chromobacterium</taxon>
    </lineage>
</organism>